<dbReference type="UniPathway" id="UPA00545">
    <property type="reaction ID" value="UER00823"/>
</dbReference>
<evidence type="ECO:0000256" key="4">
    <source>
        <dbReference type="PROSITE-ProRule" id="PRU10040"/>
    </source>
</evidence>
<sequence>MGRSALALALALLAGSGQANPKLRPQLSEGQARLHTRAALLADWQPAAAPPLGELPAHFSVAADGSGSHRSLQAAIDALPSRNAASVAGAPTRYFIRLAPGRYVENVCIHDKPPLTIYGAGEEPGEVRLVAGRFAAQPREPGSASPCFPASSAARHGTAGSASVAVFSDEVTLRHLSIVNSALDGVRAGQGYPPEVGEGGGAQAVALMTRGDRIELDRVQLWGHQDTFYASRRREGESEGSGLSRVWVHDSLIAGDVDFIFGDARLLLERCTVLSRAGRRTPGEGGIVLAPSTAANEPLGFIVQDSRFLAEPGLAPGSVWLGRAWDQGVAKGEWRAGPSAPNGLAVVRESRIGAHIHARREGVWGPSTARRPHQTEGEAANRLLEHRNQDVP</sequence>
<dbReference type="InterPro" id="IPR033131">
    <property type="entry name" value="Pectinesterase_Asp_AS"/>
</dbReference>
<organism evidence="8 9">
    <name type="scientific">Kinneretia aquatilis</name>
    <dbReference type="NCBI Taxonomy" id="2070761"/>
    <lineage>
        <taxon>Bacteria</taxon>
        <taxon>Pseudomonadati</taxon>
        <taxon>Pseudomonadota</taxon>
        <taxon>Betaproteobacteria</taxon>
        <taxon>Burkholderiales</taxon>
        <taxon>Sphaerotilaceae</taxon>
        <taxon>Roseateles</taxon>
    </lineage>
</organism>
<dbReference type="Pfam" id="PF01095">
    <property type="entry name" value="Pectinesterase"/>
    <property type="match status" value="1"/>
</dbReference>
<name>A0A2N8KZF6_9BURK</name>
<comment type="catalytic activity">
    <reaction evidence="5">
        <text>[(1-&gt;4)-alpha-D-galacturonosyl methyl ester](n) + n H2O = [(1-&gt;4)-alpha-D-galacturonosyl](n) + n methanol + n H(+)</text>
        <dbReference type="Rhea" id="RHEA:22380"/>
        <dbReference type="Rhea" id="RHEA-COMP:14570"/>
        <dbReference type="Rhea" id="RHEA-COMP:14573"/>
        <dbReference type="ChEBI" id="CHEBI:15377"/>
        <dbReference type="ChEBI" id="CHEBI:15378"/>
        <dbReference type="ChEBI" id="CHEBI:17790"/>
        <dbReference type="ChEBI" id="CHEBI:140522"/>
        <dbReference type="ChEBI" id="CHEBI:140523"/>
        <dbReference type="EC" id="3.1.1.11"/>
    </reaction>
</comment>
<feature type="active site" evidence="4">
    <location>
        <position position="258"/>
    </location>
</feature>
<proteinExistence type="inferred from homology"/>
<feature type="domain" description="Pectinesterase catalytic" evidence="7">
    <location>
        <begin position="60"/>
        <end position="326"/>
    </location>
</feature>
<evidence type="ECO:0000256" key="3">
    <source>
        <dbReference type="ARBA" id="ARBA00023085"/>
    </source>
</evidence>
<evidence type="ECO:0000256" key="5">
    <source>
        <dbReference type="RuleBase" id="RU000589"/>
    </source>
</evidence>
<comment type="caution">
    <text evidence="8">The sequence shown here is derived from an EMBL/GenBank/DDBJ whole genome shotgun (WGS) entry which is preliminary data.</text>
</comment>
<reference evidence="8 9" key="1">
    <citation type="submission" date="2018-01" db="EMBL/GenBank/DDBJ databases">
        <title>Draft genome sequence of Paucibacter aquatile CR182 isolated from freshwater of the Nakdong River.</title>
        <authorList>
            <person name="Choi A."/>
            <person name="Chung E.J."/>
        </authorList>
    </citation>
    <scope>NUCLEOTIDE SEQUENCE [LARGE SCALE GENOMIC DNA]</scope>
    <source>
        <strain evidence="8 9">CR182</strain>
    </source>
</reference>
<dbReference type="GO" id="GO:0009279">
    <property type="term" value="C:cell outer membrane"/>
    <property type="evidence" value="ECO:0007669"/>
    <property type="project" value="TreeGrafter"/>
</dbReference>
<dbReference type="Gene3D" id="2.160.20.10">
    <property type="entry name" value="Single-stranded right-handed beta-helix, Pectin lyase-like"/>
    <property type="match status" value="1"/>
</dbReference>
<evidence type="ECO:0000256" key="1">
    <source>
        <dbReference type="ARBA" id="ARBA00008891"/>
    </source>
</evidence>
<dbReference type="PANTHER" id="PTHR31321">
    <property type="entry name" value="ACYL-COA THIOESTER HYDROLASE YBHC-RELATED"/>
    <property type="match status" value="1"/>
</dbReference>
<dbReference type="OrthoDB" id="9804661at2"/>
<dbReference type="AlphaFoldDB" id="A0A2N8KZF6"/>
<evidence type="ECO:0000313" key="9">
    <source>
        <dbReference type="Proteomes" id="UP000235916"/>
    </source>
</evidence>
<dbReference type="GO" id="GO:0045490">
    <property type="term" value="P:pectin catabolic process"/>
    <property type="evidence" value="ECO:0007669"/>
    <property type="project" value="UniProtKB-UniRule"/>
</dbReference>
<gene>
    <name evidence="8" type="ORF">C1O66_15750</name>
</gene>
<dbReference type="EC" id="3.1.1.11" evidence="5"/>
<comment type="similarity">
    <text evidence="1">Belongs to the pectinesterase family.</text>
</comment>
<evidence type="ECO:0000256" key="6">
    <source>
        <dbReference type="SAM" id="MobiDB-lite"/>
    </source>
</evidence>
<accession>A0A2N8KZF6</accession>
<keyword evidence="5" id="KW-0732">Signal</keyword>
<feature type="chain" id="PRO_5014489721" description="Pectinesterase" evidence="5">
    <location>
        <begin position="20"/>
        <end position="392"/>
    </location>
</feature>
<keyword evidence="2 5" id="KW-0378">Hydrolase</keyword>
<dbReference type="InterPro" id="IPR000070">
    <property type="entry name" value="Pectinesterase_cat"/>
</dbReference>
<dbReference type="GO" id="GO:0030599">
    <property type="term" value="F:pectinesterase activity"/>
    <property type="evidence" value="ECO:0007669"/>
    <property type="project" value="UniProtKB-UniRule"/>
</dbReference>
<evidence type="ECO:0000259" key="7">
    <source>
        <dbReference type="Pfam" id="PF01095"/>
    </source>
</evidence>
<dbReference type="SUPFAM" id="SSF51126">
    <property type="entry name" value="Pectin lyase-like"/>
    <property type="match status" value="1"/>
</dbReference>
<evidence type="ECO:0000313" key="8">
    <source>
        <dbReference type="EMBL" id="PND38835.1"/>
    </source>
</evidence>
<feature type="signal peptide" evidence="5">
    <location>
        <begin position="1"/>
        <end position="19"/>
    </location>
</feature>
<feature type="compositionally biased region" description="Basic and acidic residues" evidence="6">
    <location>
        <begin position="383"/>
        <end position="392"/>
    </location>
</feature>
<dbReference type="PROSITE" id="PS00503">
    <property type="entry name" value="PECTINESTERASE_2"/>
    <property type="match status" value="1"/>
</dbReference>
<dbReference type="PANTHER" id="PTHR31321:SF57">
    <property type="entry name" value="PECTINESTERASE 53-RELATED"/>
    <property type="match status" value="1"/>
</dbReference>
<evidence type="ECO:0000256" key="2">
    <source>
        <dbReference type="ARBA" id="ARBA00022801"/>
    </source>
</evidence>
<protein>
    <recommendedName>
        <fullName evidence="5">Pectinesterase</fullName>
        <ecNumber evidence="5">3.1.1.11</ecNumber>
    </recommendedName>
</protein>
<dbReference type="Proteomes" id="UP000235916">
    <property type="component" value="Unassembled WGS sequence"/>
</dbReference>
<dbReference type="InterPro" id="IPR011050">
    <property type="entry name" value="Pectin_lyase_fold/virulence"/>
</dbReference>
<keyword evidence="3 5" id="KW-0063">Aspartyl esterase</keyword>
<dbReference type="GO" id="GO:0042545">
    <property type="term" value="P:cell wall modification"/>
    <property type="evidence" value="ECO:0007669"/>
    <property type="project" value="UniProtKB-UniRule"/>
</dbReference>
<dbReference type="EMBL" id="POSP01000003">
    <property type="protein sequence ID" value="PND38835.1"/>
    <property type="molecule type" value="Genomic_DNA"/>
</dbReference>
<comment type="pathway">
    <text evidence="5">Glycan metabolism; pectin degradation; 2-dehydro-3-deoxy-D-gluconate from pectin: step 1/5.</text>
</comment>
<dbReference type="InterPro" id="IPR012334">
    <property type="entry name" value="Pectin_lyas_fold"/>
</dbReference>
<keyword evidence="9" id="KW-1185">Reference proteome</keyword>
<dbReference type="RefSeq" id="WP_102768752.1">
    <property type="nucleotide sequence ID" value="NZ_POSP01000003.1"/>
</dbReference>
<feature type="region of interest" description="Disordered" evidence="6">
    <location>
        <begin position="365"/>
        <end position="392"/>
    </location>
</feature>